<evidence type="ECO:0000313" key="2">
    <source>
        <dbReference type="Proteomes" id="UP000009138"/>
    </source>
</evidence>
<evidence type="ECO:0000313" key="1">
    <source>
        <dbReference type="EMBL" id="EIE77485.1"/>
    </source>
</evidence>
<accession>I1BMQ5</accession>
<dbReference type="AlphaFoldDB" id="I1BMQ5"/>
<gene>
    <name evidence="1" type="ORF">RO3G_02189</name>
</gene>
<proteinExistence type="predicted"/>
<dbReference type="EMBL" id="CH476732">
    <property type="protein sequence ID" value="EIE77485.1"/>
    <property type="molecule type" value="Genomic_DNA"/>
</dbReference>
<dbReference type="RefSeq" id="XP_067512881.1">
    <property type="nucleotide sequence ID" value="XM_067656780.1"/>
</dbReference>
<keyword evidence="2" id="KW-1185">Reference proteome</keyword>
<dbReference type="OrthoDB" id="2288511at2759"/>
<reference evidence="1 2" key="1">
    <citation type="journal article" date="2009" name="PLoS Genet.">
        <title>Genomic analysis of the basal lineage fungus Rhizopus oryzae reveals a whole-genome duplication.</title>
        <authorList>
            <person name="Ma L.-J."/>
            <person name="Ibrahim A.S."/>
            <person name="Skory C."/>
            <person name="Grabherr M.G."/>
            <person name="Burger G."/>
            <person name="Butler M."/>
            <person name="Elias M."/>
            <person name="Idnurm A."/>
            <person name="Lang B.F."/>
            <person name="Sone T."/>
            <person name="Abe A."/>
            <person name="Calvo S.E."/>
            <person name="Corrochano L.M."/>
            <person name="Engels R."/>
            <person name="Fu J."/>
            <person name="Hansberg W."/>
            <person name="Kim J.-M."/>
            <person name="Kodira C.D."/>
            <person name="Koehrsen M.J."/>
            <person name="Liu B."/>
            <person name="Miranda-Saavedra D."/>
            <person name="O'Leary S."/>
            <person name="Ortiz-Castellanos L."/>
            <person name="Poulter R."/>
            <person name="Rodriguez-Romero J."/>
            <person name="Ruiz-Herrera J."/>
            <person name="Shen Y.-Q."/>
            <person name="Zeng Q."/>
            <person name="Galagan J."/>
            <person name="Birren B.W."/>
            <person name="Cuomo C.A."/>
            <person name="Wickes B.L."/>
        </authorList>
    </citation>
    <scope>NUCLEOTIDE SEQUENCE [LARGE SCALE GENOMIC DNA]</scope>
    <source>
        <strain evidence="2">RA 99-880 / ATCC MYA-4621 / FGSC 9543 / NRRL 43880</strain>
    </source>
</reference>
<sequence>MNPSPPITEDDRVDETTDIPMKTVQAHPSRYKDHDIVARQMLFHYKLQQLRPIRATTSKDSGNFVLEKGANRENRFKAALQDEHKENPINFFNENNQATIQDVGEELTRSHSVIGVISSIGVASLNIRVPNLPPKIRKIQGDIVDKYDSLKWFYPIMDNASMHASNGIADMIKCRNIDYKCVLSSPLFI</sequence>
<evidence type="ECO:0008006" key="3">
    <source>
        <dbReference type="Google" id="ProtNLM"/>
    </source>
</evidence>
<dbReference type="Proteomes" id="UP000009138">
    <property type="component" value="Unassembled WGS sequence"/>
</dbReference>
<name>I1BMQ5_RHIO9</name>
<dbReference type="GeneID" id="93609161"/>
<protein>
    <recommendedName>
        <fullName evidence="3">Tc1-like transposase DDE domain-containing protein</fullName>
    </recommendedName>
</protein>
<dbReference type="InParanoid" id="I1BMQ5"/>
<organism evidence="1 2">
    <name type="scientific">Rhizopus delemar (strain RA 99-880 / ATCC MYA-4621 / FGSC 9543 / NRRL 43880)</name>
    <name type="common">Mucormycosis agent</name>
    <name type="synonym">Rhizopus arrhizus var. delemar</name>
    <dbReference type="NCBI Taxonomy" id="246409"/>
    <lineage>
        <taxon>Eukaryota</taxon>
        <taxon>Fungi</taxon>
        <taxon>Fungi incertae sedis</taxon>
        <taxon>Mucoromycota</taxon>
        <taxon>Mucoromycotina</taxon>
        <taxon>Mucoromycetes</taxon>
        <taxon>Mucorales</taxon>
        <taxon>Mucorineae</taxon>
        <taxon>Rhizopodaceae</taxon>
        <taxon>Rhizopus</taxon>
    </lineage>
</organism>
<dbReference type="VEuPathDB" id="FungiDB:RO3G_02189"/>